<keyword evidence="2" id="KW-1185">Reference proteome</keyword>
<sequence length="101" mass="11551">MKKGELFLDDVNTQLKRNNITTDIKVDTYFNLSTTITVDEPIPGLKTIISFKVPDQRFDKDALLALGVRRNIDPKHASFWTFAHCKLLITGWCLDFCFGTN</sequence>
<protein>
    <submittedName>
        <fullName evidence="1">Uncharacterized protein</fullName>
    </submittedName>
</protein>
<reference evidence="1 2" key="2">
    <citation type="journal article" date="2022" name="Mol. Ecol. Resour.">
        <title>The genomes of chicory, endive, great burdock and yacon provide insights into Asteraceae paleo-polyploidization history and plant inulin production.</title>
        <authorList>
            <person name="Fan W."/>
            <person name="Wang S."/>
            <person name="Wang H."/>
            <person name="Wang A."/>
            <person name="Jiang F."/>
            <person name="Liu H."/>
            <person name="Zhao H."/>
            <person name="Xu D."/>
            <person name="Zhang Y."/>
        </authorList>
    </citation>
    <scope>NUCLEOTIDE SEQUENCE [LARGE SCALE GENOMIC DNA]</scope>
    <source>
        <strain evidence="2">cv. Yunnan</strain>
        <tissue evidence="1">Leaves</tissue>
    </source>
</reference>
<proteinExistence type="predicted"/>
<name>A0ACB9AQZ1_9ASTR</name>
<reference evidence="2" key="1">
    <citation type="journal article" date="2022" name="Mol. Ecol. Resour.">
        <title>The genomes of chicory, endive, great burdock and yacon provide insights into Asteraceae palaeo-polyploidization history and plant inulin production.</title>
        <authorList>
            <person name="Fan W."/>
            <person name="Wang S."/>
            <person name="Wang H."/>
            <person name="Wang A."/>
            <person name="Jiang F."/>
            <person name="Liu H."/>
            <person name="Zhao H."/>
            <person name="Xu D."/>
            <person name="Zhang Y."/>
        </authorList>
    </citation>
    <scope>NUCLEOTIDE SEQUENCE [LARGE SCALE GENOMIC DNA]</scope>
    <source>
        <strain evidence="2">cv. Yunnan</strain>
    </source>
</reference>
<gene>
    <name evidence="1" type="ORF">L1987_71031</name>
</gene>
<accession>A0ACB9AQZ1</accession>
<evidence type="ECO:0000313" key="1">
    <source>
        <dbReference type="EMBL" id="KAI3712474.1"/>
    </source>
</evidence>
<organism evidence="1 2">
    <name type="scientific">Smallanthus sonchifolius</name>
    <dbReference type="NCBI Taxonomy" id="185202"/>
    <lineage>
        <taxon>Eukaryota</taxon>
        <taxon>Viridiplantae</taxon>
        <taxon>Streptophyta</taxon>
        <taxon>Embryophyta</taxon>
        <taxon>Tracheophyta</taxon>
        <taxon>Spermatophyta</taxon>
        <taxon>Magnoliopsida</taxon>
        <taxon>eudicotyledons</taxon>
        <taxon>Gunneridae</taxon>
        <taxon>Pentapetalae</taxon>
        <taxon>asterids</taxon>
        <taxon>campanulids</taxon>
        <taxon>Asterales</taxon>
        <taxon>Asteraceae</taxon>
        <taxon>Asteroideae</taxon>
        <taxon>Heliantheae alliance</taxon>
        <taxon>Millerieae</taxon>
        <taxon>Smallanthus</taxon>
    </lineage>
</organism>
<dbReference type="Proteomes" id="UP001056120">
    <property type="component" value="Linkage Group LG24"/>
</dbReference>
<evidence type="ECO:0000313" key="2">
    <source>
        <dbReference type="Proteomes" id="UP001056120"/>
    </source>
</evidence>
<comment type="caution">
    <text evidence="1">The sequence shown here is derived from an EMBL/GenBank/DDBJ whole genome shotgun (WGS) entry which is preliminary data.</text>
</comment>
<dbReference type="EMBL" id="CM042041">
    <property type="protein sequence ID" value="KAI3712474.1"/>
    <property type="molecule type" value="Genomic_DNA"/>
</dbReference>